<dbReference type="GO" id="GO:0071470">
    <property type="term" value="P:cellular response to osmotic stress"/>
    <property type="evidence" value="ECO:0007669"/>
    <property type="project" value="InterPro"/>
</dbReference>
<keyword evidence="3 5" id="KW-1133">Transmembrane helix</keyword>
<dbReference type="EMBL" id="FO117607">
    <property type="protein sequence ID" value="CCG00429.1"/>
    <property type="molecule type" value="Genomic_DNA"/>
</dbReference>
<dbReference type="InterPro" id="IPR006685">
    <property type="entry name" value="MscS_channel_2nd"/>
</dbReference>
<dbReference type="PANTHER" id="PTHR30414:SF0">
    <property type="entry name" value="MINICONDUCTANCE MECHANOSENSITIVE CHANNEL YBDG"/>
    <property type="match status" value="1"/>
</dbReference>
<dbReference type="InterPro" id="IPR010920">
    <property type="entry name" value="LSM_dom_sf"/>
</dbReference>
<dbReference type="GO" id="GO:0008381">
    <property type="term" value="F:mechanosensitive monoatomic ion channel activity"/>
    <property type="evidence" value="ECO:0007669"/>
    <property type="project" value="InterPro"/>
</dbReference>
<evidence type="ECO:0000256" key="3">
    <source>
        <dbReference type="ARBA" id="ARBA00022989"/>
    </source>
</evidence>
<evidence type="ECO:0000256" key="4">
    <source>
        <dbReference type="ARBA" id="ARBA00023136"/>
    </source>
</evidence>
<dbReference type="InterPro" id="IPR023408">
    <property type="entry name" value="MscS_beta-dom_sf"/>
</dbReference>
<evidence type="ECO:0000259" key="6">
    <source>
        <dbReference type="Pfam" id="PF00924"/>
    </source>
</evidence>
<reference evidence="7" key="2">
    <citation type="submission" date="2012-02" db="EMBL/GenBank/DDBJ databases">
        <authorList>
            <person name="Genoscope - CEA"/>
        </authorList>
    </citation>
    <scope>NUCLEOTIDE SEQUENCE</scope>
</reference>
<feature type="transmembrane region" description="Helical" evidence="5">
    <location>
        <begin position="136"/>
        <end position="155"/>
    </location>
</feature>
<dbReference type="InterPro" id="IPR030192">
    <property type="entry name" value="YbdG"/>
</dbReference>
<organism evidence="7">
    <name type="scientific">uncultured Flavobacteriia bacterium</name>
    <dbReference type="NCBI Taxonomy" id="212695"/>
    <lineage>
        <taxon>Bacteria</taxon>
        <taxon>Pseudomonadati</taxon>
        <taxon>Bacteroidota</taxon>
        <taxon>Flavobacteriia</taxon>
        <taxon>environmental samples</taxon>
    </lineage>
</organism>
<evidence type="ECO:0000256" key="5">
    <source>
        <dbReference type="SAM" id="Phobius"/>
    </source>
</evidence>
<keyword evidence="4 5" id="KW-0472">Membrane</keyword>
<evidence type="ECO:0000313" key="8">
    <source>
        <dbReference type="EMBL" id="CCG00429.1"/>
    </source>
</evidence>
<evidence type="ECO:0000256" key="2">
    <source>
        <dbReference type="ARBA" id="ARBA00022692"/>
    </source>
</evidence>
<feature type="transmembrane region" description="Helical" evidence="5">
    <location>
        <begin position="161"/>
        <end position="179"/>
    </location>
</feature>
<proteinExistence type="predicted"/>
<dbReference type="Pfam" id="PF00924">
    <property type="entry name" value="MS_channel_2nd"/>
    <property type="match status" value="1"/>
</dbReference>
<dbReference type="PANTHER" id="PTHR30414">
    <property type="entry name" value="MINICONDUCTANCE MECHANOSENSITIVE CHANNEL YBDG"/>
    <property type="match status" value="1"/>
</dbReference>
<dbReference type="GO" id="GO:0005886">
    <property type="term" value="C:plasma membrane"/>
    <property type="evidence" value="ECO:0007669"/>
    <property type="project" value="TreeGrafter"/>
</dbReference>
<feature type="domain" description="Mechanosensitive ion channel MscS" evidence="6">
    <location>
        <begin position="181"/>
        <end position="249"/>
    </location>
</feature>
<feature type="transmembrane region" description="Helical" evidence="5">
    <location>
        <begin position="94"/>
        <end position="115"/>
    </location>
</feature>
<dbReference type="SUPFAM" id="SSF50182">
    <property type="entry name" value="Sm-like ribonucleoproteins"/>
    <property type="match status" value="1"/>
</dbReference>
<dbReference type="AlphaFoldDB" id="H6RH78"/>
<keyword evidence="2 5" id="KW-0812">Transmembrane</keyword>
<dbReference type="Gene3D" id="2.30.30.60">
    <property type="match status" value="1"/>
</dbReference>
<name>H6RH78_9BACT</name>
<gene>
    <name evidence="8" type="ORF">VIS_S18_DB-B8_0034</name>
    <name evidence="7" type="ORF">VIS_S18DAB70034</name>
</gene>
<dbReference type="EMBL" id="FO117606">
    <property type="protein sequence ID" value="CCG00389.1"/>
    <property type="molecule type" value="Genomic_DNA"/>
</dbReference>
<protein>
    <submittedName>
        <fullName evidence="7">Mechanosensitive ion channel protein MscS</fullName>
    </submittedName>
</protein>
<sequence>MYKEEIIEFLSNYGISSSVSALISTGIIILSITVIVVIINFITRSIILSFFKRIAKSTSSTFDDLLIKNNVPRLLSFIPSLFFLYIVVPTYTDNLVIIIEALTILLFIVTIKSILGTVKDYFKQSSSLKHIPIDSYIQVIMIFIWFIGIILILSVLTGREIGTFLASLGALSAIIILVFRDTILGFVSSIQITVNDTVRIGDWITMKGSDADGTVIEVNLSTVKVQNFDNTITTIPTYKLVSDSFINWRGMEESKGRRIKRSLLIKPSSVRFLKNEEIDELKKVKLIEGYLTQKRSEIEIYNKKENIDKAMLLNGRNLTNLGVFRTYIEEYLKAHPMTNDDLTMMCRQLEPTAQGIPIQIYTFSKDKEWTKYEALTSDIFDHLLSSVKYFKLECFELNQYISN</sequence>
<reference evidence="7" key="1">
    <citation type="journal article" date="2012" name="Environ. Microbiol.">
        <title>Genomic content of uncultured Bacteroidetes from contrasting oceanic provinces in the North Atlantic Ocean.</title>
        <authorList>
            <person name="Gomez-Pereira P.R."/>
            <person name="Schuler M."/>
            <person name="Fuchs B.M."/>
            <person name="Bennke C."/>
            <person name="Teeling H."/>
            <person name="Waldmann J."/>
            <person name="Richter M."/>
            <person name="Barbe V."/>
            <person name="Bataille E."/>
            <person name="Glockner F.O."/>
            <person name="Amann R."/>
        </authorList>
    </citation>
    <scope>NUCLEOTIDE SEQUENCE</scope>
</reference>
<feature type="transmembrane region" description="Helical" evidence="5">
    <location>
        <begin position="20"/>
        <end position="51"/>
    </location>
</feature>
<accession>H6RH78</accession>
<comment type="subcellular location">
    <subcellularLocation>
        <location evidence="1">Membrane</location>
    </subcellularLocation>
</comment>
<evidence type="ECO:0000256" key="1">
    <source>
        <dbReference type="ARBA" id="ARBA00004370"/>
    </source>
</evidence>
<evidence type="ECO:0000313" key="7">
    <source>
        <dbReference type="EMBL" id="CCG00389.1"/>
    </source>
</evidence>
<feature type="transmembrane region" description="Helical" evidence="5">
    <location>
        <begin position="71"/>
        <end position="88"/>
    </location>
</feature>